<keyword evidence="5" id="KW-0378">Hydrolase</keyword>
<proteinExistence type="predicted"/>
<feature type="domain" description="CCHC-type" evidence="9">
    <location>
        <begin position="673"/>
        <end position="689"/>
    </location>
</feature>
<dbReference type="AlphaFoldDB" id="A0ABD0YAF2"/>
<feature type="compositionally biased region" description="Low complexity" evidence="8">
    <location>
        <begin position="740"/>
        <end position="752"/>
    </location>
</feature>
<dbReference type="InterPro" id="IPR041373">
    <property type="entry name" value="RT_RNaseH"/>
</dbReference>
<dbReference type="InterPro" id="IPR001878">
    <property type="entry name" value="Znf_CCHC"/>
</dbReference>
<evidence type="ECO:0000256" key="1">
    <source>
        <dbReference type="ARBA" id="ARBA00022679"/>
    </source>
</evidence>
<dbReference type="GO" id="GO:0004519">
    <property type="term" value="F:endonuclease activity"/>
    <property type="evidence" value="ECO:0007669"/>
    <property type="project" value="UniProtKB-KW"/>
</dbReference>
<dbReference type="PANTHER" id="PTHR37984:SF5">
    <property type="entry name" value="PROTEIN NYNRIN-LIKE"/>
    <property type="match status" value="1"/>
</dbReference>
<dbReference type="InterPro" id="IPR050951">
    <property type="entry name" value="Retrovirus_Pol_polyprotein"/>
</dbReference>
<dbReference type="GO" id="GO:0003964">
    <property type="term" value="F:RNA-directed DNA polymerase activity"/>
    <property type="evidence" value="ECO:0007669"/>
    <property type="project" value="UniProtKB-KW"/>
</dbReference>
<dbReference type="SUPFAM" id="SSF56672">
    <property type="entry name" value="DNA/RNA polymerases"/>
    <property type="match status" value="1"/>
</dbReference>
<dbReference type="PANTHER" id="PTHR37984">
    <property type="entry name" value="PROTEIN CBG26694"/>
    <property type="match status" value="1"/>
</dbReference>
<dbReference type="PROSITE" id="PS50158">
    <property type="entry name" value="ZF_CCHC"/>
    <property type="match status" value="1"/>
</dbReference>
<keyword evidence="1" id="KW-0808">Transferase</keyword>
<protein>
    <recommendedName>
        <fullName evidence="9">CCHC-type domain-containing protein</fullName>
    </recommendedName>
</protein>
<name>A0ABD0YAF2_9HEMI</name>
<dbReference type="Pfam" id="PF17917">
    <property type="entry name" value="RT_RNaseH"/>
    <property type="match status" value="1"/>
</dbReference>
<evidence type="ECO:0000256" key="7">
    <source>
        <dbReference type="PROSITE-ProRule" id="PRU00047"/>
    </source>
</evidence>
<dbReference type="InterPro" id="IPR036875">
    <property type="entry name" value="Znf_CCHC_sf"/>
</dbReference>
<evidence type="ECO:0000313" key="11">
    <source>
        <dbReference type="Proteomes" id="UP001558652"/>
    </source>
</evidence>
<organism evidence="10 11">
    <name type="scientific">Ranatra chinensis</name>
    <dbReference type="NCBI Taxonomy" id="642074"/>
    <lineage>
        <taxon>Eukaryota</taxon>
        <taxon>Metazoa</taxon>
        <taxon>Ecdysozoa</taxon>
        <taxon>Arthropoda</taxon>
        <taxon>Hexapoda</taxon>
        <taxon>Insecta</taxon>
        <taxon>Pterygota</taxon>
        <taxon>Neoptera</taxon>
        <taxon>Paraneoptera</taxon>
        <taxon>Hemiptera</taxon>
        <taxon>Heteroptera</taxon>
        <taxon>Panheteroptera</taxon>
        <taxon>Nepomorpha</taxon>
        <taxon>Nepidae</taxon>
        <taxon>Ranatrinae</taxon>
        <taxon>Ranatra</taxon>
    </lineage>
</organism>
<keyword evidence="7" id="KW-0863">Zinc-finger</keyword>
<dbReference type="InterPro" id="IPR043502">
    <property type="entry name" value="DNA/RNA_pol_sf"/>
</dbReference>
<gene>
    <name evidence="10" type="ORF">AAG570_002099</name>
</gene>
<keyword evidence="7" id="KW-0862">Zinc</keyword>
<evidence type="ECO:0000256" key="8">
    <source>
        <dbReference type="SAM" id="MobiDB-lite"/>
    </source>
</evidence>
<comment type="caution">
    <text evidence="10">The sequence shown here is derived from an EMBL/GenBank/DDBJ whole genome shotgun (WGS) entry which is preliminary data.</text>
</comment>
<accession>A0ABD0YAF2</accession>
<dbReference type="Proteomes" id="UP001558652">
    <property type="component" value="Unassembled WGS sequence"/>
</dbReference>
<evidence type="ECO:0000256" key="4">
    <source>
        <dbReference type="ARBA" id="ARBA00022759"/>
    </source>
</evidence>
<dbReference type="GO" id="GO:0008270">
    <property type="term" value="F:zinc ion binding"/>
    <property type="evidence" value="ECO:0007669"/>
    <property type="project" value="UniProtKB-KW"/>
</dbReference>
<keyword evidence="2" id="KW-0548">Nucleotidyltransferase</keyword>
<keyword evidence="4" id="KW-0255">Endonuclease</keyword>
<evidence type="ECO:0000256" key="6">
    <source>
        <dbReference type="ARBA" id="ARBA00022918"/>
    </source>
</evidence>
<sequence length="772" mass="87172">METQAPSQRTVDVNTVSGLASTAILNMPEFTGDPERLADFLEAASAAGAHLRAVNTLLPPEVINNIYGILIRKISHQLLASSVSGTEEPGDRQRGRLSILAVAESRYSAIERELLGVVWAVEHFRPYVWGRQFRIKTDHKPLVWVEGLRETSARITRWKERLAPYAFQITHTKGKDNVVADCLSRMVNAIDSPSPTLDVHEGVEWDPGSFDLSLLGPPGGEKPEPPGLSLLRRRAEEGPDLPAVPEAAARLSPVSRPASGRGSAGQRRLMWEVGALNDKARQLSVEIVPGADVRTSCHRGLAGWTPLLEDQIPEKDSRQGRFKEDDVAVLCRIQASQSPGTGLYRPLVSRDHSHVMSCRYDLCPWEKGVIKLRDPSESAPSEPAAVLLEEPSPSSTEGIFFPDWQRTTSTHIGLGAHNCFILGCARGIVTSFPSIRVDSTHDYQLASAAEKTAVVASYPTHPQTLRHSVMPEQSFKNLLADKIARLPVRSTNRERQRHAQQAMMAAQATTQSITVEDAAEGLQRMNILMLYALNIPEFDGDLQMLPNFIEREIKTDPVKAQTAIELVKQLVGERIRREMQERIKKVLKTATPLRLDETIGRIREENEEFQEEKRSGENWAVVEGRQPRKEHMRTDHRQWRELREKQGSKKWKSREEYKTREKKHYRDDRRETRRCYQCRDRGHLARSCPYIRRSSGYRDGTEPIEINQMNLVKTYDSHRNRYVWVNRRDESGSSEEDSTLKSSSGEESVGSKKGSKKPLYADTTRKKRTDSE</sequence>
<evidence type="ECO:0000256" key="2">
    <source>
        <dbReference type="ARBA" id="ARBA00022695"/>
    </source>
</evidence>
<feature type="region of interest" description="Disordered" evidence="8">
    <location>
        <begin position="726"/>
        <end position="772"/>
    </location>
</feature>
<dbReference type="SUPFAM" id="SSF57756">
    <property type="entry name" value="Retrovirus zinc finger-like domains"/>
    <property type="match status" value="1"/>
</dbReference>
<dbReference type="CDD" id="cd09274">
    <property type="entry name" value="RNase_HI_RT_Ty3"/>
    <property type="match status" value="1"/>
</dbReference>
<reference evidence="10 11" key="1">
    <citation type="submission" date="2024-07" db="EMBL/GenBank/DDBJ databases">
        <title>Chromosome-level genome assembly of the water stick insect Ranatra chinensis (Heteroptera: Nepidae).</title>
        <authorList>
            <person name="Liu X."/>
        </authorList>
    </citation>
    <scope>NUCLEOTIDE SEQUENCE [LARGE SCALE GENOMIC DNA]</scope>
    <source>
        <strain evidence="10">Cailab_2021Rc</strain>
        <tissue evidence="10">Muscle</tissue>
    </source>
</reference>
<evidence type="ECO:0000256" key="5">
    <source>
        <dbReference type="ARBA" id="ARBA00022801"/>
    </source>
</evidence>
<keyword evidence="6" id="KW-0695">RNA-directed DNA polymerase</keyword>
<dbReference type="EMBL" id="JBFDAA010000011">
    <property type="protein sequence ID" value="KAL1124331.1"/>
    <property type="molecule type" value="Genomic_DNA"/>
</dbReference>
<feature type="region of interest" description="Disordered" evidence="8">
    <location>
        <begin position="641"/>
        <end position="672"/>
    </location>
</feature>
<evidence type="ECO:0000259" key="9">
    <source>
        <dbReference type="PROSITE" id="PS50158"/>
    </source>
</evidence>
<keyword evidence="11" id="KW-1185">Reference proteome</keyword>
<evidence type="ECO:0000256" key="3">
    <source>
        <dbReference type="ARBA" id="ARBA00022722"/>
    </source>
</evidence>
<dbReference type="GO" id="GO:0016787">
    <property type="term" value="F:hydrolase activity"/>
    <property type="evidence" value="ECO:0007669"/>
    <property type="project" value="UniProtKB-KW"/>
</dbReference>
<evidence type="ECO:0000313" key="10">
    <source>
        <dbReference type="EMBL" id="KAL1124331.1"/>
    </source>
</evidence>
<keyword evidence="7" id="KW-0479">Metal-binding</keyword>
<keyword evidence="3" id="KW-0540">Nuclease</keyword>